<keyword evidence="1" id="KW-1133">Transmembrane helix</keyword>
<dbReference type="AlphaFoldDB" id="A0A3M7QLY2"/>
<feature type="transmembrane region" description="Helical" evidence="1">
    <location>
        <begin position="540"/>
        <end position="560"/>
    </location>
</feature>
<organism evidence="2 3">
    <name type="scientific">Brachionus plicatilis</name>
    <name type="common">Marine rotifer</name>
    <name type="synonym">Brachionus muelleri</name>
    <dbReference type="NCBI Taxonomy" id="10195"/>
    <lineage>
        <taxon>Eukaryota</taxon>
        <taxon>Metazoa</taxon>
        <taxon>Spiralia</taxon>
        <taxon>Gnathifera</taxon>
        <taxon>Rotifera</taxon>
        <taxon>Eurotatoria</taxon>
        <taxon>Monogononta</taxon>
        <taxon>Pseudotrocha</taxon>
        <taxon>Ploima</taxon>
        <taxon>Brachionidae</taxon>
        <taxon>Brachionus</taxon>
    </lineage>
</organism>
<evidence type="ECO:0000313" key="2">
    <source>
        <dbReference type="EMBL" id="RNA12061.1"/>
    </source>
</evidence>
<evidence type="ECO:0000313" key="3">
    <source>
        <dbReference type="Proteomes" id="UP000276133"/>
    </source>
</evidence>
<evidence type="ECO:0000256" key="1">
    <source>
        <dbReference type="SAM" id="Phobius"/>
    </source>
</evidence>
<proteinExistence type="predicted"/>
<accession>A0A3M7QLY2</accession>
<dbReference type="Proteomes" id="UP000276133">
    <property type="component" value="Unassembled WGS sequence"/>
</dbReference>
<dbReference type="EMBL" id="REGN01005773">
    <property type="protein sequence ID" value="RNA12061.1"/>
    <property type="molecule type" value="Genomic_DNA"/>
</dbReference>
<keyword evidence="3" id="KW-1185">Reference proteome</keyword>
<keyword evidence="1" id="KW-0472">Membrane</keyword>
<sequence>MHRAKLVVVVAGERRRRRRVEHELAVAAKPVKLAEKLVLEILVNAGQQLDAVCVQLLGRLTAHFAVILGQVGRVVRVEQLGDYFFHQRLDNFGLFRVDGYVVEADVGVYAEQTGGHCALFLAAGIDYLDDVVALLDSLHNGGALTDALAPKAHQVVVFVRRHRRLTVATGAAAAVGARLLVLDGAFGGVVRAHVHLGLHLFAERQVGVQLFAKRLVVLLRVVKVDLVDGAAVRSLAQLYVVLGDQFGAGRGRAGLVLSWPLHLRLVFIAAEYVGRLGAYVLRMFADLFGKCFVHFFEYVEQIELVLFARVLGQTVFGETLGGLGVDAAFHLGLGRDGRRGRPLDRPRLHALRPVLFRIQRYDHFDRLFLVVVVVLVDEDDARVAARRARVGLFGLFVLFAAFGVQKIVEHGFVAEKSGALGAYGGGGRFAVVGRAVLAAGPLKVFGERVCVVERPLERAPRLHRLLGGVLAGGHGRLVLHGPGARQVVNVLADHVLGEQSVVFEQRRLKGLFGEYVLEERRKPMVPSSGFFGLRVVRAQLVVFAGFGGVLWLAVFARLFVGWASGGGGVAPLWSAWGRMAAPLRVARVRRRRRTKVLRVFAGMERVECGQAFYGRLF</sequence>
<name>A0A3M7QLY2_BRAPC</name>
<gene>
    <name evidence="2" type="ORF">BpHYR1_037274</name>
</gene>
<reference evidence="2 3" key="1">
    <citation type="journal article" date="2018" name="Sci. Rep.">
        <title>Genomic signatures of local adaptation to the degree of environmental predictability in rotifers.</title>
        <authorList>
            <person name="Franch-Gras L."/>
            <person name="Hahn C."/>
            <person name="Garcia-Roger E.M."/>
            <person name="Carmona M.J."/>
            <person name="Serra M."/>
            <person name="Gomez A."/>
        </authorList>
    </citation>
    <scope>NUCLEOTIDE SEQUENCE [LARGE SCALE GENOMIC DNA]</scope>
    <source>
        <strain evidence="2">HYR1</strain>
    </source>
</reference>
<comment type="caution">
    <text evidence="2">The sequence shown here is derived from an EMBL/GenBank/DDBJ whole genome shotgun (WGS) entry which is preliminary data.</text>
</comment>
<keyword evidence="1" id="KW-0812">Transmembrane</keyword>
<protein>
    <submittedName>
        <fullName evidence="2">Uncharacterized protein</fullName>
    </submittedName>
</protein>